<name>C0E8Y2_9FIRM</name>
<proteinExistence type="predicted"/>
<reference evidence="1 2" key="1">
    <citation type="submission" date="2009-01" db="EMBL/GenBank/DDBJ databases">
        <authorList>
            <person name="Fulton L."/>
            <person name="Clifton S."/>
            <person name="Fulton B."/>
            <person name="Xu J."/>
            <person name="Minx P."/>
            <person name="Pepin K.H."/>
            <person name="Johnson M."/>
            <person name="Bhonagiri V."/>
            <person name="Nash W.E."/>
            <person name="Mardis E.R."/>
            <person name="Wilson R.K."/>
        </authorList>
    </citation>
    <scope>NUCLEOTIDE SEQUENCE [LARGE SCALE GENOMIC DNA]</scope>
    <source>
        <strain evidence="1 2">DSM 5476</strain>
    </source>
</reference>
<dbReference type="AlphaFoldDB" id="C0E8Y2"/>
<accession>C0E8Y2</accession>
<keyword evidence="2" id="KW-1185">Reference proteome</keyword>
<dbReference type="HOGENOM" id="CLU_825645_0_0_9"/>
<sequence length="336" mass="38843">MDLKNKQKLLDIKNVNRIAATQEYLIYTQISPTQKTQYVYFTPQKVNIIDLDSTDVVASYEFTDLDELFIDGDRLYVIGDYKLPSNFIDLQGSPGSGLYIVDLSELNQPWYVHKTVLSTVYEYNDQRICMFEDENIIWYENYHGGTLSVTLYSKRYRQNASFFSWSQSSMSAMFSNSTGTIALNGDTLFRVNQKNAITLQKFPNNIYSDNPTLCTGYKILDNGQMILMNQRLDKNFHHSVSSSLKNHLWDQLFYLDKDFHLINTFTTSPKERILYADLDTVVTIKDNTLYSTSLNNQEKIKLAKIKLPNNSTVETCGKYLFFFGQGKLLETVELPQ</sequence>
<gene>
    <name evidence="1" type="ORF">CLOSTMETH_00277</name>
</gene>
<evidence type="ECO:0000313" key="2">
    <source>
        <dbReference type="Proteomes" id="UP000003340"/>
    </source>
</evidence>
<organism evidence="1 2">
    <name type="scientific">[Clostridium] methylpentosum DSM 5476</name>
    <dbReference type="NCBI Taxonomy" id="537013"/>
    <lineage>
        <taxon>Bacteria</taxon>
        <taxon>Bacillati</taxon>
        <taxon>Bacillota</taxon>
        <taxon>Clostridia</taxon>
        <taxon>Eubacteriales</taxon>
        <taxon>Oscillospiraceae</taxon>
        <taxon>Oscillospiraceae incertae sedis</taxon>
    </lineage>
</organism>
<dbReference type="EMBL" id="ACEC01000012">
    <property type="protein sequence ID" value="EEG32051.1"/>
    <property type="molecule type" value="Genomic_DNA"/>
</dbReference>
<evidence type="ECO:0000313" key="1">
    <source>
        <dbReference type="EMBL" id="EEG32051.1"/>
    </source>
</evidence>
<comment type="caution">
    <text evidence="1">The sequence shown here is derived from an EMBL/GenBank/DDBJ whole genome shotgun (WGS) entry which is preliminary data.</text>
</comment>
<protein>
    <submittedName>
        <fullName evidence="1">Uncharacterized protein</fullName>
    </submittedName>
</protein>
<reference evidence="1 2" key="2">
    <citation type="submission" date="2009-02" db="EMBL/GenBank/DDBJ databases">
        <title>Draft genome sequence of Clostridium methylpentosum (DSM 5476).</title>
        <authorList>
            <person name="Sudarsanam P."/>
            <person name="Ley R."/>
            <person name="Guruge J."/>
            <person name="Turnbaugh P.J."/>
            <person name="Mahowald M."/>
            <person name="Liep D."/>
            <person name="Gordon J."/>
        </authorList>
    </citation>
    <scope>NUCLEOTIDE SEQUENCE [LARGE SCALE GENOMIC DNA]</scope>
    <source>
        <strain evidence="1 2">DSM 5476</strain>
    </source>
</reference>
<dbReference type="Proteomes" id="UP000003340">
    <property type="component" value="Unassembled WGS sequence"/>
</dbReference>